<dbReference type="EMBL" id="RCMI01005233">
    <property type="protein sequence ID" value="KAG2863759.1"/>
    <property type="molecule type" value="Genomic_DNA"/>
</dbReference>
<dbReference type="SUPFAM" id="SSF53850">
    <property type="entry name" value="Periplasmic binding protein-like II"/>
    <property type="match status" value="1"/>
</dbReference>
<evidence type="ECO:0000313" key="1">
    <source>
        <dbReference type="EMBL" id="KAG2863759.1"/>
    </source>
</evidence>
<proteinExistence type="predicted"/>
<accession>A0A8T0ZMU4</accession>
<comment type="caution">
    <text evidence="1">The sequence shown here is derived from an EMBL/GenBank/DDBJ whole genome shotgun (WGS) entry which is preliminary data.</text>
</comment>
<dbReference type="AlphaFoldDB" id="A0A8T0ZMU4"/>
<protein>
    <submittedName>
        <fullName evidence="1">Uncharacterized protein</fullName>
    </submittedName>
</protein>
<name>A0A8T0ZMU4_9STRA</name>
<dbReference type="Proteomes" id="UP000774804">
    <property type="component" value="Unassembled WGS sequence"/>
</dbReference>
<sequence>MLEGLAWIPITDEGWIWEIGLKWKEDRYLSPAARRFIEYVEQHYQDSVE</sequence>
<reference evidence="1" key="1">
    <citation type="submission" date="2018-10" db="EMBL/GenBank/DDBJ databases">
        <title>Effector identification in a new, highly contiguous assembly of the strawberry crown rot pathogen Phytophthora cactorum.</title>
        <authorList>
            <person name="Armitage A.D."/>
            <person name="Nellist C.F."/>
            <person name="Bates H."/>
            <person name="Vickerstaff R.J."/>
            <person name="Harrison R.J."/>
        </authorList>
    </citation>
    <scope>NUCLEOTIDE SEQUENCE</scope>
    <source>
        <strain evidence="1">4032</strain>
    </source>
</reference>
<evidence type="ECO:0000313" key="2">
    <source>
        <dbReference type="Proteomes" id="UP000774804"/>
    </source>
</evidence>
<gene>
    <name evidence="1" type="ORF">PC115_g25588</name>
</gene>
<organism evidence="1 2">
    <name type="scientific">Phytophthora cactorum</name>
    <dbReference type="NCBI Taxonomy" id="29920"/>
    <lineage>
        <taxon>Eukaryota</taxon>
        <taxon>Sar</taxon>
        <taxon>Stramenopiles</taxon>
        <taxon>Oomycota</taxon>
        <taxon>Peronosporomycetes</taxon>
        <taxon>Peronosporales</taxon>
        <taxon>Peronosporaceae</taxon>
        <taxon>Phytophthora</taxon>
    </lineage>
</organism>